<dbReference type="Proteomes" id="UP000509704">
    <property type="component" value="Chromosome 4"/>
</dbReference>
<feature type="compositionally biased region" description="Pro residues" evidence="1">
    <location>
        <begin position="62"/>
        <end position="71"/>
    </location>
</feature>
<reference evidence="2 3" key="1">
    <citation type="submission" date="2020-07" db="EMBL/GenBank/DDBJ databases">
        <title>The yeast mating-type switching endonuclease HO is a domesticated member of an unorthodox homing genetic element family.</title>
        <authorList>
            <person name="Coughlan A.Y."/>
            <person name="Lombardi L."/>
            <person name="Braun-Galleani S."/>
            <person name="Martos A.R."/>
            <person name="Galeote V."/>
            <person name="Bigey F."/>
            <person name="Dequin S."/>
            <person name="Byrne K.P."/>
            <person name="Wolfe K.H."/>
        </authorList>
    </citation>
    <scope>NUCLEOTIDE SEQUENCE [LARGE SCALE GENOMIC DNA]</scope>
    <source>
        <strain evidence="2 3">NRRL Y-6702</strain>
    </source>
</reference>
<gene>
    <name evidence="2" type="ORF">HG535_0D02610</name>
</gene>
<feature type="region of interest" description="Disordered" evidence="1">
    <location>
        <begin position="1"/>
        <end position="71"/>
    </location>
</feature>
<dbReference type="AlphaFoldDB" id="A0A7H9B228"/>
<feature type="compositionally biased region" description="Acidic residues" evidence="1">
    <location>
        <begin position="1"/>
        <end position="11"/>
    </location>
</feature>
<keyword evidence="3" id="KW-1185">Reference proteome</keyword>
<evidence type="ECO:0000313" key="3">
    <source>
        <dbReference type="Proteomes" id="UP000509704"/>
    </source>
</evidence>
<protein>
    <submittedName>
        <fullName evidence="2">Uncharacterized protein</fullName>
    </submittedName>
</protein>
<evidence type="ECO:0000313" key="2">
    <source>
        <dbReference type="EMBL" id="QLG72553.1"/>
    </source>
</evidence>
<sequence length="220" mass="24683">MTTDEETEIEPTAESRTARTACRETAVTDERWPCPVITARSGQRRKPYAPRPRPTLAALPRHPCPGQRPRPPALRPAAYVSGVCAIDAKSLPVQPSPFSREGFALLPVWLPFGPHLARNGVTLLEPFLRSKQRQLQQETRAFAFLGRFLPFFPIGGSFTTTNRVTGRTGQKGQDRKESFFYFLVGSGSQEKEKIVITQCSLKLHTHTYTYIYSLSVAQHQ</sequence>
<dbReference type="EMBL" id="CP058607">
    <property type="protein sequence ID" value="QLG72553.1"/>
    <property type="molecule type" value="Genomic_DNA"/>
</dbReference>
<organism evidence="2 3">
    <name type="scientific">Zygotorulaspora mrakii</name>
    <name type="common">Zygosaccharomyces mrakii</name>
    <dbReference type="NCBI Taxonomy" id="42260"/>
    <lineage>
        <taxon>Eukaryota</taxon>
        <taxon>Fungi</taxon>
        <taxon>Dikarya</taxon>
        <taxon>Ascomycota</taxon>
        <taxon>Saccharomycotina</taxon>
        <taxon>Saccharomycetes</taxon>
        <taxon>Saccharomycetales</taxon>
        <taxon>Saccharomycetaceae</taxon>
        <taxon>Zygotorulaspora</taxon>
    </lineage>
</organism>
<dbReference type="KEGG" id="zmk:HG535_0D02610"/>
<evidence type="ECO:0000256" key="1">
    <source>
        <dbReference type="SAM" id="MobiDB-lite"/>
    </source>
</evidence>
<accession>A0A7H9B228</accession>
<proteinExistence type="predicted"/>
<dbReference type="RefSeq" id="XP_037144281.1">
    <property type="nucleotide sequence ID" value="XM_037288386.1"/>
</dbReference>
<dbReference type="GeneID" id="59236277"/>
<name>A0A7H9B228_ZYGMR</name>